<gene>
    <name evidence="1" type="ORF">H8S02_02450</name>
</gene>
<name>A0ABR7GKI1_9FIRM</name>
<dbReference type="Proteomes" id="UP000641741">
    <property type="component" value="Unassembled WGS sequence"/>
</dbReference>
<dbReference type="RefSeq" id="WP_186969136.1">
    <property type="nucleotide sequence ID" value="NZ_JACOPK010000002.1"/>
</dbReference>
<dbReference type="InterPro" id="IPR027417">
    <property type="entry name" value="P-loop_NTPase"/>
</dbReference>
<protein>
    <recommendedName>
        <fullName evidence="3">DUF927 domain-containing protein</fullName>
    </recommendedName>
</protein>
<evidence type="ECO:0000313" key="2">
    <source>
        <dbReference type="Proteomes" id="UP000641741"/>
    </source>
</evidence>
<dbReference type="SUPFAM" id="SSF52540">
    <property type="entry name" value="P-loop containing nucleoside triphosphate hydrolases"/>
    <property type="match status" value="1"/>
</dbReference>
<proteinExistence type="predicted"/>
<dbReference type="CDD" id="cd01120">
    <property type="entry name" value="RecA-like_superfamily"/>
    <property type="match status" value="1"/>
</dbReference>
<sequence length="588" mass="65981">MDVYSIDYTLYVQDGEHEPKQMTNFTPVIETAYYPLEGSQDDIPAYLGIQLILEDGSVRSLTLPMTSNLARTIVAEEPRAVLLKTGYAPLVQKYIVDQLSKTGRPGECQRGVYLPGNGTYRLADGQHVTVWNGRVAGSTKLEVPYMIKPTNTYRITNSIDRPVPTLVRTLLENDAALILPVAYAFLVSRRDVLTAEQHPLQGGLYITGVQSSGKTTLARRVFGYTERIGTPGKPALMLEAVSTEASVRDTLSENPGCVVIIDDLAHSSSRTIEAHRKTLGGAMLRLAANEGDSTKKGKTGKTDHRDCTSGIALTAEFVLDGVSELTRSIFVYLEKKLNLTDDVCPALIGAVLEEFADWFADNYDHAIELLHKIVNSPNIPINLRADGADEFTELLTRERRIQDNLALLQWAFVGMVEMIKARMELPSSDEHALNEKFWEAIHRSVRKQVTEFRRIQSQLKEGNIAFLLCEAIESDEFKLCRKKEKLFKRNGIIWKEKKGVIKQVGIKQTALVQFIRNQNGYQNYSSRKITDYLKDIGCLTINEDKSNTVHLGKIKDGKRSLPRVLLIDVETLRDNAEKYELFAEQARE</sequence>
<keyword evidence="2" id="KW-1185">Reference proteome</keyword>
<organism evidence="1 2">
    <name type="scientific">Agathobaculum hominis</name>
    <dbReference type="NCBI Taxonomy" id="2763014"/>
    <lineage>
        <taxon>Bacteria</taxon>
        <taxon>Bacillati</taxon>
        <taxon>Bacillota</taxon>
        <taxon>Clostridia</taxon>
        <taxon>Eubacteriales</taxon>
        <taxon>Butyricicoccaceae</taxon>
        <taxon>Agathobaculum</taxon>
    </lineage>
</organism>
<evidence type="ECO:0008006" key="3">
    <source>
        <dbReference type="Google" id="ProtNLM"/>
    </source>
</evidence>
<reference evidence="1 2" key="1">
    <citation type="submission" date="2020-08" db="EMBL/GenBank/DDBJ databases">
        <title>Genome public.</title>
        <authorList>
            <person name="Liu C."/>
            <person name="Sun Q."/>
        </authorList>
    </citation>
    <scope>NUCLEOTIDE SEQUENCE [LARGE SCALE GENOMIC DNA]</scope>
    <source>
        <strain evidence="1 2">M2</strain>
    </source>
</reference>
<comment type="caution">
    <text evidence="1">The sequence shown here is derived from an EMBL/GenBank/DDBJ whole genome shotgun (WGS) entry which is preliminary data.</text>
</comment>
<accession>A0ABR7GKI1</accession>
<dbReference type="EMBL" id="JACOPK010000002">
    <property type="protein sequence ID" value="MBC5694811.1"/>
    <property type="molecule type" value="Genomic_DNA"/>
</dbReference>
<evidence type="ECO:0000313" key="1">
    <source>
        <dbReference type="EMBL" id="MBC5694811.1"/>
    </source>
</evidence>